<feature type="region of interest" description="Disordered" evidence="4">
    <location>
        <begin position="100"/>
        <end position="124"/>
    </location>
</feature>
<evidence type="ECO:0000256" key="1">
    <source>
        <dbReference type="ARBA" id="ARBA00022729"/>
    </source>
</evidence>
<keyword evidence="3" id="KW-0378">Hydrolase</keyword>
<sequence>MNAHMLVIIAYMLVSITTTTTTTTIKLVFTIIKVKLTTTTVKPSNICITTTTKTNLPESTCWGEVLGYTSCKNLLILVYAEDNNEKWSIENSKKSSITTTTTITQKPTTNTKAPTTSKSQPTQNGNCLGKYQQCEGINYSVPIYCEPENTCMFFGEQYSILNIFIFN</sequence>
<keyword evidence="8" id="KW-1185">Reference proteome</keyword>
<dbReference type="AlphaFoldDB" id="A0A1Y2AF39"/>
<keyword evidence="2" id="KW-0677">Repeat</keyword>
<protein>
    <recommendedName>
        <fullName evidence="6">CBM10 domain-containing protein</fullName>
    </recommendedName>
</protein>
<feature type="transmembrane region" description="Helical" evidence="5">
    <location>
        <begin position="6"/>
        <end position="29"/>
    </location>
</feature>
<dbReference type="InterPro" id="IPR009034">
    <property type="entry name" value="Dockerin_dom_fun_sf"/>
</dbReference>
<comment type="caution">
    <text evidence="7">The sequence shown here is derived from an EMBL/GenBank/DDBJ whole genome shotgun (WGS) entry which is preliminary data.</text>
</comment>
<reference evidence="7 8" key="1">
    <citation type="submission" date="2016-08" db="EMBL/GenBank/DDBJ databases">
        <title>A Parts List for Fungal Cellulosomes Revealed by Comparative Genomics.</title>
        <authorList>
            <consortium name="DOE Joint Genome Institute"/>
            <person name="Haitjema C.H."/>
            <person name="Gilmore S.P."/>
            <person name="Henske J.K."/>
            <person name="Solomon K.V."/>
            <person name="De Groot R."/>
            <person name="Kuo A."/>
            <person name="Mondo S.J."/>
            <person name="Salamov A.A."/>
            <person name="Labutti K."/>
            <person name="Zhao Z."/>
            <person name="Chiniquy J."/>
            <person name="Barry K."/>
            <person name="Brewer H.M."/>
            <person name="Purvine S.O."/>
            <person name="Wright A.T."/>
            <person name="Boxma B."/>
            <person name="Van Alen T."/>
            <person name="Hackstein J.H."/>
            <person name="Baker S.E."/>
            <person name="Grigoriev I.V."/>
            <person name="O'Malley M.A."/>
        </authorList>
    </citation>
    <scope>NUCLEOTIDE SEQUENCE [LARGE SCALE GENOMIC DNA]</scope>
    <source>
        <strain evidence="7 8">G1</strain>
    </source>
</reference>
<dbReference type="GO" id="GO:0016787">
    <property type="term" value="F:hydrolase activity"/>
    <property type="evidence" value="ECO:0007669"/>
    <property type="project" value="UniProtKB-KW"/>
</dbReference>
<dbReference type="Proteomes" id="UP000193920">
    <property type="component" value="Unassembled WGS sequence"/>
</dbReference>
<dbReference type="Pfam" id="PF02013">
    <property type="entry name" value="CBM_10"/>
    <property type="match status" value="1"/>
</dbReference>
<keyword evidence="1" id="KW-0732">Signal</keyword>
<keyword evidence="5" id="KW-0812">Transmembrane</keyword>
<keyword evidence="5" id="KW-1133">Transmembrane helix</keyword>
<gene>
    <name evidence="7" type="ORF">LY90DRAFT_633197</name>
</gene>
<evidence type="ECO:0000313" key="7">
    <source>
        <dbReference type="EMBL" id="ORY20890.1"/>
    </source>
</evidence>
<accession>A0A1Y2AF39</accession>
<feature type="domain" description="CBM10" evidence="6">
    <location>
        <begin position="60"/>
        <end position="98"/>
    </location>
</feature>
<evidence type="ECO:0000256" key="4">
    <source>
        <dbReference type="SAM" id="MobiDB-lite"/>
    </source>
</evidence>
<evidence type="ECO:0000256" key="2">
    <source>
        <dbReference type="ARBA" id="ARBA00022737"/>
    </source>
</evidence>
<keyword evidence="5" id="KW-0472">Membrane</keyword>
<feature type="compositionally biased region" description="Polar residues" evidence="4">
    <location>
        <begin position="113"/>
        <end position="124"/>
    </location>
</feature>
<feature type="compositionally biased region" description="Low complexity" evidence="4">
    <location>
        <begin position="100"/>
        <end position="112"/>
    </location>
</feature>
<dbReference type="PROSITE" id="PS51763">
    <property type="entry name" value="CBM10"/>
    <property type="match status" value="1"/>
</dbReference>
<name>A0A1Y2AF39_9FUNG</name>
<evidence type="ECO:0000256" key="3">
    <source>
        <dbReference type="ARBA" id="ARBA00022801"/>
    </source>
</evidence>
<evidence type="ECO:0000313" key="8">
    <source>
        <dbReference type="Proteomes" id="UP000193920"/>
    </source>
</evidence>
<proteinExistence type="predicted"/>
<dbReference type="InterPro" id="IPR002883">
    <property type="entry name" value="CBM10/Dockerin_dom"/>
</dbReference>
<dbReference type="Gene3D" id="3.90.1220.10">
    <property type="entry name" value="Cellulose docking domain, dockering"/>
    <property type="match status" value="1"/>
</dbReference>
<evidence type="ECO:0000256" key="5">
    <source>
        <dbReference type="SAM" id="Phobius"/>
    </source>
</evidence>
<evidence type="ECO:0000259" key="6">
    <source>
        <dbReference type="PROSITE" id="PS51763"/>
    </source>
</evidence>
<dbReference type="EMBL" id="MCOG01000277">
    <property type="protein sequence ID" value="ORY20890.1"/>
    <property type="molecule type" value="Genomic_DNA"/>
</dbReference>
<organism evidence="7 8">
    <name type="scientific">Neocallimastix californiae</name>
    <dbReference type="NCBI Taxonomy" id="1754190"/>
    <lineage>
        <taxon>Eukaryota</taxon>
        <taxon>Fungi</taxon>
        <taxon>Fungi incertae sedis</taxon>
        <taxon>Chytridiomycota</taxon>
        <taxon>Chytridiomycota incertae sedis</taxon>
        <taxon>Neocallimastigomycetes</taxon>
        <taxon>Neocallimastigales</taxon>
        <taxon>Neocallimastigaceae</taxon>
        <taxon>Neocallimastix</taxon>
    </lineage>
</organism>